<evidence type="ECO:0000313" key="6">
    <source>
        <dbReference type="Proteomes" id="UP000191418"/>
    </source>
</evidence>
<accession>A0A1T4NF52</accession>
<dbReference type="GO" id="GO:0004519">
    <property type="term" value="F:endonuclease activity"/>
    <property type="evidence" value="ECO:0007669"/>
    <property type="project" value="UniProtKB-KW"/>
</dbReference>
<dbReference type="GO" id="GO:0003677">
    <property type="term" value="F:DNA binding"/>
    <property type="evidence" value="ECO:0007669"/>
    <property type="project" value="UniProtKB-KW"/>
</dbReference>
<organism evidence="5 6">
    <name type="scientific">Oceanospirillum multiglobuliferum</name>
    <dbReference type="NCBI Taxonomy" id="64969"/>
    <lineage>
        <taxon>Bacteria</taxon>
        <taxon>Pseudomonadati</taxon>
        <taxon>Pseudomonadota</taxon>
        <taxon>Gammaproteobacteria</taxon>
        <taxon>Oceanospirillales</taxon>
        <taxon>Oceanospirillaceae</taxon>
        <taxon>Oceanospirillum</taxon>
    </lineage>
</organism>
<dbReference type="InterPro" id="IPR000055">
    <property type="entry name" value="Restrct_endonuc_typeI_TRD"/>
</dbReference>
<keyword evidence="3" id="KW-0238">DNA-binding</keyword>
<evidence type="ECO:0000256" key="3">
    <source>
        <dbReference type="ARBA" id="ARBA00023125"/>
    </source>
</evidence>
<evidence type="ECO:0000256" key="1">
    <source>
        <dbReference type="ARBA" id="ARBA00010923"/>
    </source>
</evidence>
<dbReference type="EMBL" id="MTSM01000006">
    <property type="protein sequence ID" value="OPX55943.1"/>
    <property type="molecule type" value="Genomic_DNA"/>
</dbReference>
<dbReference type="REBASE" id="203505">
    <property type="entry name" value="S.Omu33336ORF7045P"/>
</dbReference>
<dbReference type="Proteomes" id="UP000191418">
    <property type="component" value="Unassembled WGS sequence"/>
</dbReference>
<keyword evidence="5" id="KW-0540">Nuclease</keyword>
<evidence type="ECO:0000256" key="2">
    <source>
        <dbReference type="ARBA" id="ARBA00022747"/>
    </source>
</evidence>
<keyword evidence="5" id="KW-0378">Hydrolase</keyword>
<dbReference type="SUPFAM" id="SSF116734">
    <property type="entry name" value="DNA methylase specificity domain"/>
    <property type="match status" value="2"/>
</dbReference>
<dbReference type="PANTHER" id="PTHR43140">
    <property type="entry name" value="TYPE-1 RESTRICTION ENZYME ECOKI SPECIFICITY PROTEIN"/>
    <property type="match status" value="1"/>
</dbReference>
<comment type="similarity">
    <text evidence="1">Belongs to the type-I restriction system S methylase family.</text>
</comment>
<dbReference type="PANTHER" id="PTHR43140:SF1">
    <property type="entry name" value="TYPE I RESTRICTION ENZYME ECOKI SPECIFICITY SUBUNIT"/>
    <property type="match status" value="1"/>
</dbReference>
<dbReference type="CDD" id="cd17259">
    <property type="entry name" value="RMtype1_S_StySKI-TRD2-CR2_like"/>
    <property type="match status" value="1"/>
</dbReference>
<gene>
    <name evidence="5" type="ORF">BTE48_07050</name>
</gene>
<dbReference type="AlphaFoldDB" id="A0A1T4NF52"/>
<protein>
    <submittedName>
        <fullName evidence="5">Type I restriction endonuclease subunit S</fullName>
    </submittedName>
</protein>
<evidence type="ECO:0000259" key="4">
    <source>
        <dbReference type="Pfam" id="PF01420"/>
    </source>
</evidence>
<reference evidence="5 6" key="1">
    <citation type="submission" date="2017-01" db="EMBL/GenBank/DDBJ databases">
        <title>Genome Sequencing of a Marine Spirillum, Oceanospirillum multiglobuliferum ATCC 33336, from Japan.</title>
        <authorList>
            <person name="Carney J.G."/>
            <person name="Trachtenberg A.M."/>
            <person name="Rheaume B.A."/>
            <person name="Linnane J.D."/>
            <person name="Pitts N.L."/>
            <person name="Mykles D.L."/>
            <person name="Maclea K.S."/>
        </authorList>
    </citation>
    <scope>NUCLEOTIDE SEQUENCE [LARGE SCALE GENOMIC DNA]</scope>
    <source>
        <strain evidence="5 6">ATCC 33336</strain>
    </source>
</reference>
<name>A0A1T4NF52_9GAMM</name>
<proteinExistence type="inferred from homology"/>
<dbReference type="OrthoDB" id="398435at2"/>
<feature type="domain" description="Type I restriction modification DNA specificity" evidence="4">
    <location>
        <begin position="7"/>
        <end position="181"/>
    </location>
</feature>
<dbReference type="Pfam" id="PF01420">
    <property type="entry name" value="Methylase_S"/>
    <property type="match status" value="2"/>
</dbReference>
<dbReference type="InterPro" id="IPR051212">
    <property type="entry name" value="Type-I_RE_S_subunit"/>
</dbReference>
<feature type="domain" description="Type I restriction modification DNA specificity" evidence="4">
    <location>
        <begin position="217"/>
        <end position="393"/>
    </location>
</feature>
<keyword evidence="2" id="KW-0680">Restriction system</keyword>
<keyword evidence="5" id="KW-0255">Endonuclease</keyword>
<dbReference type="GO" id="GO:0009307">
    <property type="term" value="P:DNA restriction-modification system"/>
    <property type="evidence" value="ECO:0007669"/>
    <property type="project" value="UniProtKB-KW"/>
</dbReference>
<sequence>MSEVNLPEGWVTATVADINDYKSSNMQPKSHIGTTFELYSVPIFPEGKPEILQAEEIGSSKQFVSENDVLVCKINPRINRVWRVASAQNLGQIASSEWIVVRQKRLNTQYLTWYFQSEDFRTRLCADVTGVGGSLTRAQPKQVAKFTLPLPPLAEQKVIADKLDTLLAQVETTKARLDRIPNILKRFRQSVLAAAVSGKLTEEWREFLQFATKKGALCDFVSIDIGHAFKSKEFTDSGVKLLRGQNIEPGALKWDETRYFPIEKLEEHSNLFIRANDIILAMDRPIISTGLKLARAKEKDLPCVLVQRVARFTKFDGLQPDYLFLLLRDIAFSNYIQPNQTGSDIPHISGRQILAYEIQVPSIEEQTEIVRRVEELFAFADRIEEKANAALERVNNLTQSILAKAFRGELTADWRATNPDLISGDNSAEALLAKIKAERAATKPVKKKRQ</sequence>
<comment type="caution">
    <text evidence="5">The sequence shown here is derived from an EMBL/GenBank/DDBJ whole genome shotgun (WGS) entry which is preliminary data.</text>
</comment>
<dbReference type="STRING" id="64969.SAMN02745127_01122"/>
<evidence type="ECO:0000313" key="5">
    <source>
        <dbReference type="EMBL" id="OPX55943.1"/>
    </source>
</evidence>
<dbReference type="Gene3D" id="3.90.220.20">
    <property type="entry name" value="DNA methylase specificity domains"/>
    <property type="match status" value="2"/>
</dbReference>
<dbReference type="RefSeq" id="WP_078744739.1">
    <property type="nucleotide sequence ID" value="NZ_FUXG01000005.1"/>
</dbReference>
<keyword evidence="6" id="KW-1185">Reference proteome</keyword>
<dbReference type="InterPro" id="IPR044946">
    <property type="entry name" value="Restrct_endonuc_typeI_TRD_sf"/>
</dbReference>